<evidence type="ECO:0000256" key="2">
    <source>
        <dbReference type="ARBA" id="ARBA00022475"/>
    </source>
</evidence>
<evidence type="ECO:0000256" key="5">
    <source>
        <dbReference type="ARBA" id="ARBA00023136"/>
    </source>
</evidence>
<dbReference type="Proteomes" id="UP000044071">
    <property type="component" value="Unassembled WGS sequence"/>
</dbReference>
<accession>A0A078KQH5</accession>
<gene>
    <name evidence="7" type="ORF">BN59_00929</name>
</gene>
<evidence type="ECO:0008006" key="9">
    <source>
        <dbReference type="Google" id="ProtNLM"/>
    </source>
</evidence>
<organism evidence="7 8">
    <name type="scientific">Legionella massiliensis</name>
    <dbReference type="NCBI Taxonomy" id="1034943"/>
    <lineage>
        <taxon>Bacteria</taxon>
        <taxon>Pseudomonadati</taxon>
        <taxon>Pseudomonadota</taxon>
        <taxon>Gammaproteobacteria</taxon>
        <taxon>Legionellales</taxon>
        <taxon>Legionellaceae</taxon>
        <taxon>Legionella</taxon>
    </lineage>
</organism>
<dbReference type="PANTHER" id="PTHR43302">
    <property type="entry name" value="TRANSPORTER ARSB-RELATED"/>
    <property type="match status" value="1"/>
</dbReference>
<sequence length="124" mass="13536">MKSVWDSGFFQANMNHFHISVAHIAVVFLISIILRQFISNVLLVALYLPLLMPHSPSNLSLLSLAVGSTIAGNISILGVASNIIIIQNSEKGGIKGFGFFEFIKMGVPLTLINLLIYAYFLQGD</sequence>
<dbReference type="STRING" id="1034943.BN59_00929"/>
<keyword evidence="5 6" id="KW-0472">Membrane</keyword>
<feature type="transmembrane region" description="Helical" evidence="6">
    <location>
        <begin position="97"/>
        <end position="120"/>
    </location>
</feature>
<evidence type="ECO:0000256" key="3">
    <source>
        <dbReference type="ARBA" id="ARBA00022692"/>
    </source>
</evidence>
<dbReference type="EMBL" id="CCSB01000001">
    <property type="protein sequence ID" value="CDZ76655.1"/>
    <property type="molecule type" value="Genomic_DNA"/>
</dbReference>
<reference evidence="7 8" key="1">
    <citation type="submission" date="2014-06" db="EMBL/GenBank/DDBJ databases">
        <authorList>
            <person name="Urmite Genomes Urmite Genomes"/>
        </authorList>
    </citation>
    <scope>NUCLEOTIDE SEQUENCE [LARGE SCALE GENOMIC DNA]</scope>
</reference>
<name>A0A078KQH5_9GAMM</name>
<feature type="transmembrane region" description="Helical" evidence="6">
    <location>
        <begin position="60"/>
        <end position="85"/>
    </location>
</feature>
<dbReference type="PANTHER" id="PTHR43302:SF5">
    <property type="entry name" value="TRANSPORTER ARSB-RELATED"/>
    <property type="match status" value="1"/>
</dbReference>
<comment type="subcellular location">
    <subcellularLocation>
        <location evidence="1">Cell membrane</location>
        <topology evidence="1">Multi-pass membrane protein</topology>
    </subcellularLocation>
</comment>
<protein>
    <recommendedName>
        <fullName evidence="9">Inner membrane protein YbiR</fullName>
    </recommendedName>
</protein>
<keyword evidence="3 6" id="KW-0812">Transmembrane</keyword>
<feature type="transmembrane region" description="Helical" evidence="6">
    <location>
        <begin position="21"/>
        <end position="48"/>
    </location>
</feature>
<dbReference type="RefSeq" id="WP_141650422.1">
    <property type="nucleotide sequence ID" value="NZ_CCVW01000001.1"/>
</dbReference>
<evidence type="ECO:0000313" key="8">
    <source>
        <dbReference type="Proteomes" id="UP000044071"/>
    </source>
</evidence>
<dbReference type="GO" id="GO:0005886">
    <property type="term" value="C:plasma membrane"/>
    <property type="evidence" value="ECO:0007669"/>
    <property type="project" value="UniProtKB-SubCell"/>
</dbReference>
<evidence type="ECO:0000313" key="7">
    <source>
        <dbReference type="EMBL" id="CDZ76655.1"/>
    </source>
</evidence>
<keyword evidence="2" id="KW-1003">Cell membrane</keyword>
<keyword evidence="4 6" id="KW-1133">Transmembrane helix</keyword>
<dbReference type="eggNOG" id="COG1055">
    <property type="taxonomic scope" value="Bacteria"/>
</dbReference>
<evidence type="ECO:0000256" key="1">
    <source>
        <dbReference type="ARBA" id="ARBA00004651"/>
    </source>
</evidence>
<dbReference type="AlphaFoldDB" id="A0A078KQH5"/>
<keyword evidence="8" id="KW-1185">Reference proteome</keyword>
<evidence type="ECO:0000256" key="6">
    <source>
        <dbReference type="SAM" id="Phobius"/>
    </source>
</evidence>
<proteinExistence type="predicted"/>
<evidence type="ECO:0000256" key="4">
    <source>
        <dbReference type="ARBA" id="ARBA00022989"/>
    </source>
</evidence>